<dbReference type="EMBL" id="VDMD01000006">
    <property type="protein sequence ID" value="TRM64755.1"/>
    <property type="molecule type" value="Genomic_DNA"/>
</dbReference>
<dbReference type="GO" id="GO:0050660">
    <property type="term" value="F:flavin adenine dinucleotide binding"/>
    <property type="evidence" value="ECO:0007669"/>
    <property type="project" value="TreeGrafter"/>
</dbReference>
<comment type="caution">
    <text evidence="2">The sequence shown here is derived from an EMBL/GenBank/DDBJ whole genome shotgun (WGS) entry which is preliminary data.</text>
</comment>
<gene>
    <name evidence="2" type="ORF">BD626DRAFT_536022</name>
</gene>
<dbReference type="PRINTS" id="PR00368">
    <property type="entry name" value="FADPNR"/>
</dbReference>
<dbReference type="Pfam" id="PF07992">
    <property type="entry name" value="Pyr_redox_2"/>
    <property type="match status" value="1"/>
</dbReference>
<dbReference type="InterPro" id="IPR023753">
    <property type="entry name" value="FAD/NAD-binding_dom"/>
</dbReference>
<dbReference type="STRING" id="97359.A0A550CIW7"/>
<keyword evidence="3" id="KW-1185">Reference proteome</keyword>
<proteinExistence type="predicted"/>
<evidence type="ECO:0000259" key="1">
    <source>
        <dbReference type="Pfam" id="PF07992"/>
    </source>
</evidence>
<evidence type="ECO:0000313" key="2">
    <source>
        <dbReference type="EMBL" id="TRM64755.1"/>
    </source>
</evidence>
<dbReference type="PANTHER" id="PTHR43735">
    <property type="entry name" value="APOPTOSIS-INDUCING FACTOR 1"/>
    <property type="match status" value="1"/>
</dbReference>
<dbReference type="SUPFAM" id="SSF51905">
    <property type="entry name" value="FAD/NAD(P)-binding domain"/>
    <property type="match status" value="1"/>
</dbReference>
<protein>
    <recommendedName>
        <fullName evidence="1">FAD/NAD(P)-binding domain-containing protein</fullName>
    </recommendedName>
</protein>
<reference evidence="2 3" key="1">
    <citation type="journal article" date="2019" name="New Phytol.">
        <title>Comparative genomics reveals unique wood-decay strategies and fruiting body development in the Schizophyllaceae.</title>
        <authorList>
            <person name="Almasi E."/>
            <person name="Sahu N."/>
            <person name="Krizsan K."/>
            <person name="Balint B."/>
            <person name="Kovacs G.M."/>
            <person name="Kiss B."/>
            <person name="Cseklye J."/>
            <person name="Drula E."/>
            <person name="Henrissat B."/>
            <person name="Nagy I."/>
            <person name="Chovatia M."/>
            <person name="Adam C."/>
            <person name="LaButti K."/>
            <person name="Lipzen A."/>
            <person name="Riley R."/>
            <person name="Grigoriev I.V."/>
            <person name="Nagy L.G."/>
        </authorList>
    </citation>
    <scope>NUCLEOTIDE SEQUENCE [LARGE SCALE GENOMIC DNA]</scope>
    <source>
        <strain evidence="2 3">NL-1724</strain>
    </source>
</reference>
<name>A0A550CIW7_9AGAR</name>
<evidence type="ECO:0000313" key="3">
    <source>
        <dbReference type="Proteomes" id="UP000320762"/>
    </source>
</evidence>
<dbReference type="PRINTS" id="PR00411">
    <property type="entry name" value="PNDRDTASEI"/>
</dbReference>
<dbReference type="InterPro" id="IPR036188">
    <property type="entry name" value="FAD/NAD-bd_sf"/>
</dbReference>
<accession>A0A550CIW7</accession>
<feature type="domain" description="FAD/NAD(P)-binding" evidence="1">
    <location>
        <begin position="7"/>
        <end position="348"/>
    </location>
</feature>
<dbReference type="AlphaFoldDB" id="A0A550CIW7"/>
<dbReference type="GO" id="GO:0005737">
    <property type="term" value="C:cytoplasm"/>
    <property type="evidence" value="ECO:0007669"/>
    <property type="project" value="TreeGrafter"/>
</dbReference>
<dbReference type="Gene3D" id="3.50.50.100">
    <property type="match status" value="1"/>
</dbReference>
<dbReference type="OrthoDB" id="202203at2759"/>
<dbReference type="Proteomes" id="UP000320762">
    <property type="component" value="Unassembled WGS sequence"/>
</dbReference>
<organism evidence="2 3">
    <name type="scientific">Schizophyllum amplum</name>
    <dbReference type="NCBI Taxonomy" id="97359"/>
    <lineage>
        <taxon>Eukaryota</taxon>
        <taxon>Fungi</taxon>
        <taxon>Dikarya</taxon>
        <taxon>Basidiomycota</taxon>
        <taxon>Agaricomycotina</taxon>
        <taxon>Agaricomycetes</taxon>
        <taxon>Agaricomycetidae</taxon>
        <taxon>Agaricales</taxon>
        <taxon>Schizophyllaceae</taxon>
        <taxon>Schizophyllum</taxon>
    </lineage>
</organism>
<sequence>MQQPYKNILVLGAAYGGHRAVKVLAEALSKLKGNWRIIVVEKNTHFNHIYAFPRFAVLGGHEYKACKLPWALAHYLALTAYSTVIRYLNPCDKPGGIVHLQAQILSLNSHSATLDRAFPEHSFLTPQIDFEYAIYALGASLPPPVNLWGPRLDAMLHGDQNAVDTAGSKADGVSWLQSAQRAIDTAPSVLIIGGGALGIQFATDIAAVHPRKKVTLLHSRAHLLPRFTQEMHDEIMRQMNHHGVEAILNERLDVQTVADNKTNEAGQRVVRTLSGRELAADLLLICTGQKPNTEVLATLDPTLLAANRRARINRTMQLDAPAYQHIFAVGDCADAFNALCAGHTASGQGKLAANNLLRLIAREEQPDAEHEPLDLYSPPPPSIKVTLGLSLTRGDFVQDRGVSQTGTSPIRVSDTGREDLQCDYMWNAYGHTIESDEDMRA</sequence>
<dbReference type="GO" id="GO:0004174">
    <property type="term" value="F:electron-transferring-flavoprotein dehydrogenase activity"/>
    <property type="evidence" value="ECO:0007669"/>
    <property type="project" value="TreeGrafter"/>
</dbReference>
<dbReference type="PANTHER" id="PTHR43735:SF2">
    <property type="entry name" value="FE-REGULATED PROTEIN 8"/>
    <property type="match status" value="1"/>
</dbReference>